<evidence type="ECO:0000259" key="3">
    <source>
        <dbReference type="PROSITE" id="PS51123"/>
    </source>
</evidence>
<evidence type="ECO:0000313" key="5">
    <source>
        <dbReference type="Proteomes" id="UP000285478"/>
    </source>
</evidence>
<evidence type="ECO:0000313" key="4">
    <source>
        <dbReference type="EMBL" id="QAB14576.1"/>
    </source>
</evidence>
<keyword evidence="2" id="KW-0812">Transmembrane</keyword>
<organism evidence="4 5">
    <name type="scientific">Hydrogenovibrio thermophilus</name>
    <dbReference type="NCBI Taxonomy" id="265883"/>
    <lineage>
        <taxon>Bacteria</taxon>
        <taxon>Pseudomonadati</taxon>
        <taxon>Pseudomonadota</taxon>
        <taxon>Gammaproteobacteria</taxon>
        <taxon>Thiotrichales</taxon>
        <taxon>Piscirickettsiaceae</taxon>
        <taxon>Hydrogenovibrio</taxon>
    </lineage>
</organism>
<dbReference type="PANTHER" id="PTHR30329">
    <property type="entry name" value="STATOR ELEMENT OF FLAGELLAR MOTOR COMPLEX"/>
    <property type="match status" value="1"/>
</dbReference>
<dbReference type="PANTHER" id="PTHR30329:SF21">
    <property type="entry name" value="LIPOPROTEIN YIAD-RELATED"/>
    <property type="match status" value="1"/>
</dbReference>
<keyword evidence="1 2" id="KW-0472">Membrane</keyword>
<reference evidence="4 5" key="1">
    <citation type="journal article" date="2018" name="Environ. Microbiol.">
        <title>Genomes of ubiquitous marine and hypersaline Hydrogenovibrio, Thiomicrorhabdus and Thiomicrospira spp. encode a diversity of mechanisms to sustain chemolithoautotrophy in heterogeneous environments.</title>
        <authorList>
            <person name="Scott K.M."/>
            <person name="Williams J."/>
            <person name="Porter C.M.B."/>
            <person name="Russel S."/>
            <person name="Harmer T.L."/>
            <person name="Paul J.H."/>
            <person name="Antonen K.M."/>
            <person name="Bridges M.K."/>
            <person name="Camper G.J."/>
            <person name="Campla C.K."/>
            <person name="Casella L.G."/>
            <person name="Chase E."/>
            <person name="Conrad J.W."/>
            <person name="Cruz M.C."/>
            <person name="Dunlap D.S."/>
            <person name="Duran L."/>
            <person name="Fahsbender E.M."/>
            <person name="Goldsmith D.B."/>
            <person name="Keeley R.F."/>
            <person name="Kondoff M.R."/>
            <person name="Kussy B.I."/>
            <person name="Lane M.K."/>
            <person name="Lawler S."/>
            <person name="Leigh B.A."/>
            <person name="Lewis C."/>
            <person name="Lostal L.M."/>
            <person name="Marking D."/>
            <person name="Mancera P.A."/>
            <person name="McClenthan E.C."/>
            <person name="McIntyre E.A."/>
            <person name="Mine J.A."/>
            <person name="Modi S."/>
            <person name="Moore B.D."/>
            <person name="Morgan W.A."/>
            <person name="Nelson K.M."/>
            <person name="Nguyen K.N."/>
            <person name="Ogburn N."/>
            <person name="Parrino D.G."/>
            <person name="Pedapudi A.D."/>
            <person name="Pelham R.P."/>
            <person name="Preece A.M."/>
            <person name="Rampersad E.A."/>
            <person name="Richardson J.C."/>
            <person name="Rodgers C.M."/>
            <person name="Schaffer B.L."/>
            <person name="Sheridan N.E."/>
            <person name="Solone M.R."/>
            <person name="Staley Z.R."/>
            <person name="Tabuchi M."/>
            <person name="Waide R.J."/>
            <person name="Wanjugi P.W."/>
            <person name="Young S."/>
            <person name="Clum A."/>
            <person name="Daum C."/>
            <person name="Huntemann M."/>
            <person name="Ivanova N."/>
            <person name="Kyrpides N."/>
            <person name="Mikhailova N."/>
            <person name="Palaniappan K."/>
            <person name="Pillay M."/>
            <person name="Reddy T.B.K."/>
            <person name="Shapiro N."/>
            <person name="Stamatis D."/>
            <person name="Varghese N."/>
            <person name="Woyke T."/>
            <person name="Boden R."/>
            <person name="Freyermuth S.K."/>
            <person name="Kerfeld C.A."/>
        </authorList>
    </citation>
    <scope>NUCLEOTIDE SEQUENCE [LARGE SCALE GENOMIC DNA]</scope>
    <source>
        <strain evidence="4 5">JR-2</strain>
    </source>
</reference>
<dbReference type="KEGG" id="htr:EPV75_02285"/>
<dbReference type="CDD" id="cd07185">
    <property type="entry name" value="OmpA_C-like"/>
    <property type="match status" value="1"/>
</dbReference>
<feature type="domain" description="OmpA-like" evidence="3">
    <location>
        <begin position="92"/>
        <end position="234"/>
    </location>
</feature>
<name>A0A451G507_9GAMM</name>
<evidence type="ECO:0000256" key="2">
    <source>
        <dbReference type="SAM" id="Phobius"/>
    </source>
</evidence>
<dbReference type="SUPFAM" id="SSF103088">
    <property type="entry name" value="OmpA-like"/>
    <property type="match status" value="1"/>
</dbReference>
<dbReference type="Proteomes" id="UP000285478">
    <property type="component" value="Chromosome"/>
</dbReference>
<protein>
    <submittedName>
        <fullName evidence="4">Cell envelope biogenesis protein OmpA</fullName>
    </submittedName>
</protein>
<proteinExistence type="predicted"/>
<dbReference type="PROSITE" id="PS51123">
    <property type="entry name" value="OMPA_2"/>
    <property type="match status" value="1"/>
</dbReference>
<sequence length="241" mass="27812">MKSEAIVQAEEVRATQRMKRNQAWQIVFIALFTSLLAFFVLIITMVELEGSKPKRDYQRLVNNLYQDSVHLKKQLGLEWLHVENTLSKGVRFTLDESDLAKQDLFAPARARVNPRYLPYINRFVLFLDELDLPTYGQRHQKLVNSILRPDEKFQVTIRVEGHTDASPLAKTALYRSNFELSTFRAYAIMSLLKLYTGLPDHFFAIAGYGSFRPVTNNPLEPANRRVEIYLVPQLVPVEEGP</sequence>
<accession>A0A451G507</accession>
<keyword evidence="5" id="KW-1185">Reference proteome</keyword>
<dbReference type="InterPro" id="IPR006665">
    <property type="entry name" value="OmpA-like"/>
</dbReference>
<dbReference type="GO" id="GO:0016020">
    <property type="term" value="C:membrane"/>
    <property type="evidence" value="ECO:0007669"/>
    <property type="project" value="UniProtKB-UniRule"/>
</dbReference>
<dbReference type="RefSeq" id="WP_029939626.1">
    <property type="nucleotide sequence ID" value="NZ_CP035033.1"/>
</dbReference>
<keyword evidence="2" id="KW-1133">Transmembrane helix</keyword>
<dbReference type="InterPro" id="IPR050330">
    <property type="entry name" value="Bact_OuterMem_StrucFunc"/>
</dbReference>
<dbReference type="Pfam" id="PF00691">
    <property type="entry name" value="OmpA"/>
    <property type="match status" value="1"/>
</dbReference>
<gene>
    <name evidence="4" type="ORF">EPV75_02285</name>
</gene>
<dbReference type="EMBL" id="CP035033">
    <property type="protein sequence ID" value="QAB14576.1"/>
    <property type="molecule type" value="Genomic_DNA"/>
</dbReference>
<dbReference type="AlphaFoldDB" id="A0A451G507"/>
<dbReference type="InterPro" id="IPR036737">
    <property type="entry name" value="OmpA-like_sf"/>
</dbReference>
<dbReference type="Gene3D" id="3.30.1330.60">
    <property type="entry name" value="OmpA-like domain"/>
    <property type="match status" value="1"/>
</dbReference>
<evidence type="ECO:0000256" key="1">
    <source>
        <dbReference type="PROSITE-ProRule" id="PRU00473"/>
    </source>
</evidence>
<feature type="transmembrane region" description="Helical" evidence="2">
    <location>
        <begin position="23"/>
        <end position="46"/>
    </location>
</feature>